<feature type="compositionally biased region" description="Polar residues" evidence="1">
    <location>
        <begin position="434"/>
        <end position="447"/>
    </location>
</feature>
<dbReference type="InterPro" id="IPR001810">
    <property type="entry name" value="F-box_dom"/>
</dbReference>
<evidence type="ECO:0000313" key="3">
    <source>
        <dbReference type="EMBL" id="KAA6415977.1"/>
    </source>
</evidence>
<evidence type="ECO:0000256" key="1">
    <source>
        <dbReference type="SAM" id="MobiDB-lite"/>
    </source>
</evidence>
<organism evidence="3 4">
    <name type="scientific">Lasallia pustulata</name>
    <dbReference type="NCBI Taxonomy" id="136370"/>
    <lineage>
        <taxon>Eukaryota</taxon>
        <taxon>Fungi</taxon>
        <taxon>Dikarya</taxon>
        <taxon>Ascomycota</taxon>
        <taxon>Pezizomycotina</taxon>
        <taxon>Lecanoromycetes</taxon>
        <taxon>OSLEUM clade</taxon>
        <taxon>Umbilicariomycetidae</taxon>
        <taxon>Umbilicariales</taxon>
        <taxon>Umbilicariaceae</taxon>
        <taxon>Lasallia</taxon>
    </lineage>
</organism>
<dbReference type="EMBL" id="VXIT01000001">
    <property type="protein sequence ID" value="KAA6415977.1"/>
    <property type="molecule type" value="Genomic_DNA"/>
</dbReference>
<dbReference type="Pfam" id="PF00646">
    <property type="entry name" value="F-box"/>
    <property type="match status" value="1"/>
</dbReference>
<dbReference type="OrthoDB" id="3938867at2759"/>
<comment type="caution">
    <text evidence="3">The sequence shown here is derived from an EMBL/GenBank/DDBJ whole genome shotgun (WGS) entry which is preliminary data.</text>
</comment>
<proteinExistence type="predicted"/>
<feature type="domain" description="F-box" evidence="2">
    <location>
        <begin position="476"/>
        <end position="512"/>
    </location>
</feature>
<dbReference type="SUPFAM" id="SSF81383">
    <property type="entry name" value="F-box domain"/>
    <property type="match status" value="1"/>
</dbReference>
<sequence length="810" mass="92037">MGTRGFRIIHFRGRYYYLYNHWDSYPEGMGQWLVDQIPQDPDEYQLWLQQQRDFYAKWDEVLRKEVLSIKDADLQAKSRGPRRYDEPRQQALLDERLDASMVPCYRTGFNDLYIEWTYTIDLDREVFSINNGVHFKLNKIPEDDWDKALGFDSDSGRFILPSLVPADPLASLASQSKDPCHSSRLWSIAYEKLVPQPVRPKGDTGFDPMISHGPAILSNLWLNFRDKLEREMPYILRGLSPDDFAFREIAFAIIALAAGLTDTLTVVDARRLTGDLANGYVGILNDDDVNAPVAFAAELGVGCHLEGFQPGSAPSASSYWFRGVLVRLESPLDQPDAVQQAIVLAVECGRRESQAPNFDAIVLSIEHAVILRVFPDHIEHTGLLSLLEIPIHYTKSSLDRYPPEVMNELEGLQEPTQLETPADDVDVSPKKRASSTSSDKTEPSTTYDDPSAFMALIHCFEATTVRSLSRAFENDSRLPVELYEAILDHVDDETYWACSKVSRSFRCHCLKNLRLIKNTVARRAHFPMTAQPPKTQDYDSATLTFGLFDAVTGSTVASQVERGVVSEVPTSSRYSREKQKKQSTVWQVLVGRPPTMSLVVRFVLSNLHAQLHWRRPEAVRIPSPRRMVIPSVDMDSELGLYGHYWNSISVMESVNAINLSSNAVLRIWEDILPSYKIRLGNNKDSAWTYPPNTKYGYVEGRFSGTRNEQWLMYIIVKRSSATTQPSEVWERALEEAETDVRKQAARQQDVRMWVVVAVELSAKLFTWNEQVGALVQEPQRVLNILAEGDREVIEAFLLEVAAEHERVCRP</sequence>
<gene>
    <name evidence="3" type="ORF">FRX48_00696</name>
</gene>
<reference evidence="3 4" key="1">
    <citation type="submission" date="2019-09" db="EMBL/GenBank/DDBJ databases">
        <title>The hologenome of the rock-dwelling lichen Lasallia pustulata.</title>
        <authorList>
            <person name="Greshake Tzovaras B."/>
            <person name="Segers F."/>
            <person name="Bicker A."/>
            <person name="Dal Grande F."/>
            <person name="Otte J."/>
            <person name="Hankeln T."/>
            <person name="Schmitt I."/>
            <person name="Ebersberger I."/>
        </authorList>
    </citation>
    <scope>NUCLEOTIDE SEQUENCE [LARGE SCALE GENOMIC DNA]</scope>
    <source>
        <strain evidence="3">A1-1</strain>
    </source>
</reference>
<feature type="region of interest" description="Disordered" evidence="1">
    <location>
        <begin position="412"/>
        <end position="447"/>
    </location>
</feature>
<dbReference type="InterPro" id="IPR036047">
    <property type="entry name" value="F-box-like_dom_sf"/>
</dbReference>
<accession>A0A5M8Q3M7</accession>
<name>A0A5M8Q3M7_9LECA</name>
<dbReference type="Proteomes" id="UP000324767">
    <property type="component" value="Unassembled WGS sequence"/>
</dbReference>
<evidence type="ECO:0000259" key="2">
    <source>
        <dbReference type="Pfam" id="PF00646"/>
    </source>
</evidence>
<evidence type="ECO:0000313" key="4">
    <source>
        <dbReference type="Proteomes" id="UP000324767"/>
    </source>
</evidence>
<dbReference type="AlphaFoldDB" id="A0A5M8Q3M7"/>
<protein>
    <recommendedName>
        <fullName evidence="2">F-box domain-containing protein</fullName>
    </recommendedName>
</protein>